<gene>
    <name evidence="4" type="ORF">PJ311_09365</name>
</gene>
<feature type="transmembrane region" description="Helical" evidence="2">
    <location>
        <begin position="141"/>
        <end position="161"/>
    </location>
</feature>
<feature type="transmembrane region" description="Helical" evidence="2">
    <location>
        <begin position="12"/>
        <end position="27"/>
    </location>
</feature>
<keyword evidence="2" id="KW-1133">Transmembrane helix</keyword>
<reference evidence="4 5" key="1">
    <citation type="submission" date="2023-01" db="EMBL/GenBank/DDBJ databases">
        <title>Bacillus changyiensis sp. nov., isolated from a coastal deposit.</title>
        <authorList>
            <person name="Xiao G."/>
            <person name="Lai Q."/>
            <person name="Hu Z."/>
            <person name="Shao Z."/>
        </authorList>
    </citation>
    <scope>NUCLEOTIDE SEQUENCE [LARGE SCALE GENOMIC DNA]</scope>
    <source>
        <strain evidence="4 5">CLL-7-23</strain>
    </source>
</reference>
<evidence type="ECO:0000256" key="1">
    <source>
        <dbReference type="SAM" id="MobiDB-lite"/>
    </source>
</evidence>
<comment type="caution">
    <text evidence="4">The sequence shown here is derived from an EMBL/GenBank/DDBJ whole genome shotgun (WGS) entry which is preliminary data.</text>
</comment>
<feature type="region of interest" description="Disordered" evidence="1">
    <location>
        <begin position="587"/>
        <end position="614"/>
    </location>
</feature>
<feature type="region of interest" description="Disordered" evidence="1">
    <location>
        <begin position="237"/>
        <end position="259"/>
    </location>
</feature>
<protein>
    <submittedName>
        <fullName evidence="4">Transglutaminase domain-containing protein</fullName>
    </submittedName>
</protein>
<keyword evidence="2" id="KW-0472">Membrane</keyword>
<name>A0ABT4X3I8_9BACI</name>
<evidence type="ECO:0000313" key="5">
    <source>
        <dbReference type="Proteomes" id="UP001211894"/>
    </source>
</evidence>
<dbReference type="InterPro" id="IPR021878">
    <property type="entry name" value="TgpA_N"/>
</dbReference>
<dbReference type="PANTHER" id="PTHR42736">
    <property type="entry name" value="PROTEIN-GLUTAMINE GAMMA-GLUTAMYLTRANSFERASE"/>
    <property type="match status" value="1"/>
</dbReference>
<dbReference type="Pfam" id="PF11992">
    <property type="entry name" value="TgpA_N"/>
    <property type="match status" value="1"/>
</dbReference>
<evidence type="ECO:0000313" key="4">
    <source>
        <dbReference type="EMBL" id="MDA7026814.1"/>
    </source>
</evidence>
<feature type="transmembrane region" description="Helical" evidence="2">
    <location>
        <begin position="68"/>
        <end position="90"/>
    </location>
</feature>
<dbReference type="InterPro" id="IPR002931">
    <property type="entry name" value="Transglutaminase-like"/>
</dbReference>
<organism evidence="4 5">
    <name type="scientific">Bacillus changyiensis</name>
    <dbReference type="NCBI Taxonomy" id="3004103"/>
    <lineage>
        <taxon>Bacteria</taxon>
        <taxon>Bacillati</taxon>
        <taxon>Bacillota</taxon>
        <taxon>Bacilli</taxon>
        <taxon>Bacillales</taxon>
        <taxon>Bacillaceae</taxon>
        <taxon>Bacillus</taxon>
    </lineage>
</organism>
<keyword evidence="5" id="KW-1185">Reference proteome</keyword>
<dbReference type="PANTHER" id="PTHR42736:SF1">
    <property type="entry name" value="PROTEIN-GLUTAMINE GAMMA-GLUTAMYLTRANSFERASE"/>
    <property type="match status" value="1"/>
</dbReference>
<dbReference type="Pfam" id="PF13559">
    <property type="entry name" value="DUF4129"/>
    <property type="match status" value="1"/>
</dbReference>
<feature type="transmembrane region" description="Helical" evidence="2">
    <location>
        <begin position="167"/>
        <end position="186"/>
    </location>
</feature>
<dbReference type="EMBL" id="JAQKAB010000005">
    <property type="protein sequence ID" value="MDA7026814.1"/>
    <property type="molecule type" value="Genomic_DNA"/>
</dbReference>
<feature type="domain" description="Transglutaminase-like" evidence="3">
    <location>
        <begin position="477"/>
        <end position="553"/>
    </location>
</feature>
<evidence type="ECO:0000259" key="3">
    <source>
        <dbReference type="SMART" id="SM00460"/>
    </source>
</evidence>
<feature type="region of interest" description="Disordered" evidence="1">
    <location>
        <begin position="557"/>
        <end position="576"/>
    </location>
</feature>
<feature type="compositionally biased region" description="Basic and acidic residues" evidence="1">
    <location>
        <begin position="587"/>
        <end position="611"/>
    </location>
</feature>
<dbReference type="InterPro" id="IPR052901">
    <property type="entry name" value="Bact_TGase-like"/>
</dbReference>
<feature type="transmembrane region" description="Helical" evidence="2">
    <location>
        <begin position="114"/>
        <end position="134"/>
    </location>
</feature>
<feature type="transmembrane region" description="Helical" evidence="2">
    <location>
        <begin position="198"/>
        <end position="220"/>
    </location>
</feature>
<keyword evidence="2" id="KW-0812">Transmembrane</keyword>
<proteinExistence type="predicted"/>
<dbReference type="Gene3D" id="3.10.620.30">
    <property type="match status" value="1"/>
</dbReference>
<dbReference type="Proteomes" id="UP001211894">
    <property type="component" value="Unassembled WGS sequence"/>
</dbReference>
<accession>A0ABT4X3I8</accession>
<feature type="transmembrane region" description="Helical" evidence="2">
    <location>
        <begin position="39"/>
        <end position="61"/>
    </location>
</feature>
<dbReference type="InterPro" id="IPR038765">
    <property type="entry name" value="Papain-like_cys_pep_sf"/>
</dbReference>
<feature type="transmembrane region" description="Helical" evidence="2">
    <location>
        <begin position="629"/>
        <end position="650"/>
    </location>
</feature>
<dbReference type="Pfam" id="PF01841">
    <property type="entry name" value="Transglut_core"/>
    <property type="match status" value="1"/>
</dbReference>
<dbReference type="InterPro" id="IPR025403">
    <property type="entry name" value="TgpA-like_C"/>
</dbReference>
<sequence length="748" mass="87706">MMSGKIGDRVGLLFLYALTFLLLWEWLRPLQYFTNTGHTAYFIIFIALVFLLTFFEVPWFVKFPLGLGFILFSLHQIFYTGSLFSVSWIGKLAQEFNQNSSFIISGMWKEMSPLFRTMLFFVLLWLLIYLLHYWVIYQRRIFFFFIMTIVYITVLDTFTPFDASYAIVRIMLFGFLLLGLLYLERVKEGENFKFPRLLFIKWFASLLFMTVISICIGAAVPKPDPIWPDPVPFIKKTTTSDSDRKDGSQVGYGTNDQTLGGPYKADDSWVFTWQGEERSYFRAETKSYYTGKGWIEDEEKDSTYKIENDKLHYQWFEEGVKTKTRRIKLDMDTEYHYNHALYPIGTSKIKLNHSSIPLQMNDHTERISPFGKAGANVKNLESYTLIYESPVFNVNDLQNINMNSEEEWSRNHKKYLQLPGSLPKRVQKLAQDLTRNQDNVYDKTKAIKDYLQSPDFSYETKDVAVPNKNQDYVDQFLFETKKGYCDNFSSAMIVLLRSADIPARWVKGYTSGEYAGTTTDGKNQIYEVTNNNAHSWVEVYFKGQGWVTFEPTKGFTSPENLHKQTHAQKKNDADAAVSKEIEKEKKQKLKQDEKKLKKEQNKQPKQKDVVSKETAQAHTTIKHQDFNRFLWIGGATLFIFVVGAAVSLYFTRARWIPLVIVAKLKHRRDETVFFKAYDALLHQLSRKGMKKQVTQTLREFASEVDAHYHNCDMTDLTLRYERILYRKENAKELWEHSVELWENLIKRR</sequence>
<evidence type="ECO:0000256" key="2">
    <source>
        <dbReference type="SAM" id="Phobius"/>
    </source>
</evidence>
<dbReference type="SMART" id="SM00460">
    <property type="entry name" value="TGc"/>
    <property type="match status" value="1"/>
</dbReference>
<dbReference type="SUPFAM" id="SSF54001">
    <property type="entry name" value="Cysteine proteinases"/>
    <property type="match status" value="1"/>
</dbReference>